<sequence length="57" mass="6617">MQKQEYQCFNSAIIIPNLILWLILLLFLLYFVAQSNADYDLFVPTRPVLGTKQALID</sequence>
<feature type="transmembrane region" description="Helical" evidence="1">
    <location>
        <begin position="12"/>
        <end position="33"/>
    </location>
</feature>
<evidence type="ECO:0000313" key="2">
    <source>
        <dbReference type="EMBL" id="KTD00189.1"/>
    </source>
</evidence>
<keyword evidence="1" id="KW-0812">Transmembrane</keyword>
<dbReference type="AlphaFoldDB" id="A0A0W0TXI7"/>
<accession>A0A0W0TXI7</accession>
<keyword evidence="4" id="KW-1185">Reference proteome</keyword>
<protein>
    <submittedName>
        <fullName evidence="2">Uncharacterized protein</fullName>
    </submittedName>
</protein>
<dbReference type="Proteomes" id="UP000251942">
    <property type="component" value="Unassembled WGS sequence"/>
</dbReference>
<dbReference type="Proteomes" id="UP000054698">
    <property type="component" value="Unassembled WGS sequence"/>
</dbReference>
<dbReference type="EMBL" id="LNYB01000041">
    <property type="protein sequence ID" value="KTD00189.1"/>
    <property type="molecule type" value="Genomic_DNA"/>
</dbReference>
<organism evidence="2 4">
    <name type="scientific">Legionella feeleii</name>
    <dbReference type="NCBI Taxonomy" id="453"/>
    <lineage>
        <taxon>Bacteria</taxon>
        <taxon>Pseudomonadati</taxon>
        <taxon>Pseudomonadota</taxon>
        <taxon>Gammaproteobacteria</taxon>
        <taxon>Legionellales</taxon>
        <taxon>Legionellaceae</taxon>
        <taxon>Legionella</taxon>
    </lineage>
</organism>
<proteinExistence type="predicted"/>
<dbReference type="EMBL" id="UASS01000006">
    <property type="protein sequence ID" value="SPX60091.1"/>
    <property type="molecule type" value="Genomic_DNA"/>
</dbReference>
<reference evidence="3 5" key="2">
    <citation type="submission" date="2018-06" db="EMBL/GenBank/DDBJ databases">
        <authorList>
            <consortium name="Pathogen Informatics"/>
            <person name="Doyle S."/>
        </authorList>
    </citation>
    <scope>NUCLEOTIDE SEQUENCE [LARGE SCALE GENOMIC DNA]</scope>
    <source>
        <strain evidence="3 5">NCTC12022</strain>
    </source>
</reference>
<gene>
    <name evidence="2" type="ORF">Lfee_1265</name>
    <name evidence="3" type="ORF">NCTC12022_00807</name>
</gene>
<evidence type="ECO:0000313" key="3">
    <source>
        <dbReference type="EMBL" id="SPX60091.1"/>
    </source>
</evidence>
<keyword evidence="1" id="KW-0472">Membrane</keyword>
<keyword evidence="1" id="KW-1133">Transmembrane helix</keyword>
<dbReference type="PATRIC" id="fig|453.4.peg.1376"/>
<evidence type="ECO:0000313" key="4">
    <source>
        <dbReference type="Proteomes" id="UP000054698"/>
    </source>
</evidence>
<evidence type="ECO:0000313" key="5">
    <source>
        <dbReference type="Proteomes" id="UP000251942"/>
    </source>
</evidence>
<evidence type="ECO:0000256" key="1">
    <source>
        <dbReference type="SAM" id="Phobius"/>
    </source>
</evidence>
<name>A0A0W0TXI7_9GAMM</name>
<reference evidence="2 4" key="1">
    <citation type="submission" date="2015-11" db="EMBL/GenBank/DDBJ databases">
        <title>Genomic analysis of 38 Legionella species identifies large and diverse effector repertoires.</title>
        <authorList>
            <person name="Burstein D."/>
            <person name="Amaro F."/>
            <person name="Zusman T."/>
            <person name="Lifshitz Z."/>
            <person name="Cohen O."/>
            <person name="Gilbert J.A."/>
            <person name="Pupko T."/>
            <person name="Shuman H.A."/>
            <person name="Segal G."/>
        </authorList>
    </citation>
    <scope>NUCLEOTIDE SEQUENCE [LARGE SCALE GENOMIC DNA]</scope>
    <source>
        <strain evidence="2 4">WO-44C</strain>
    </source>
</reference>